<feature type="transmembrane region" description="Helical" evidence="6">
    <location>
        <begin position="268"/>
        <end position="290"/>
    </location>
</feature>
<gene>
    <name evidence="8" type="ORF">MANES_02G207900v8</name>
</gene>
<evidence type="ECO:0000256" key="4">
    <source>
        <dbReference type="ARBA" id="ARBA00022989"/>
    </source>
</evidence>
<feature type="transmembrane region" description="Helical" evidence="6">
    <location>
        <begin position="13"/>
        <end position="32"/>
    </location>
</feature>
<feature type="domain" description="Major facilitator superfamily (MFS) profile" evidence="7">
    <location>
        <begin position="26"/>
        <end position="471"/>
    </location>
</feature>
<dbReference type="EMBL" id="CM004388">
    <property type="protein sequence ID" value="OAY58799.1"/>
    <property type="molecule type" value="Genomic_DNA"/>
</dbReference>
<dbReference type="PANTHER" id="PTHR23511:SF5">
    <property type="entry name" value="MAJOR FACILITATOR-TYPE TRANSPORTER HXNZ-RELATED"/>
    <property type="match status" value="1"/>
</dbReference>
<feature type="transmembrane region" description="Helical" evidence="6">
    <location>
        <begin position="118"/>
        <end position="138"/>
    </location>
</feature>
<accession>A0A2C9WI54</accession>
<proteinExistence type="predicted"/>
<comment type="subcellular location">
    <subcellularLocation>
        <location evidence="1">Membrane</location>
        <topology evidence="1">Multi-pass membrane protein</topology>
    </subcellularLocation>
</comment>
<evidence type="ECO:0000313" key="8">
    <source>
        <dbReference type="EMBL" id="OAY58799.1"/>
    </source>
</evidence>
<feature type="transmembrane region" description="Helical" evidence="6">
    <location>
        <begin position="92"/>
        <end position="112"/>
    </location>
</feature>
<keyword evidence="5 6" id="KW-0472">Membrane</keyword>
<dbReference type="Proteomes" id="UP000091857">
    <property type="component" value="Chromosome 2"/>
</dbReference>
<evidence type="ECO:0000313" key="9">
    <source>
        <dbReference type="Proteomes" id="UP000091857"/>
    </source>
</evidence>
<feature type="transmembrane region" description="Helical" evidence="6">
    <location>
        <begin position="448"/>
        <end position="468"/>
    </location>
</feature>
<dbReference type="PROSITE" id="PS50850">
    <property type="entry name" value="MFS"/>
    <property type="match status" value="1"/>
</dbReference>
<dbReference type="Gramene" id="Manes.02G207900.2.v8.1">
    <property type="protein sequence ID" value="Manes.02G207900.2.v8.1.CDS"/>
    <property type="gene ID" value="Manes.02G207900.v8.1"/>
</dbReference>
<dbReference type="Pfam" id="PF00083">
    <property type="entry name" value="Sugar_tr"/>
    <property type="match status" value="1"/>
</dbReference>
<dbReference type="InterPro" id="IPR020846">
    <property type="entry name" value="MFS_dom"/>
</dbReference>
<evidence type="ECO:0000256" key="3">
    <source>
        <dbReference type="ARBA" id="ARBA00022692"/>
    </source>
</evidence>
<evidence type="ECO:0000256" key="6">
    <source>
        <dbReference type="SAM" id="Phobius"/>
    </source>
</evidence>
<reference evidence="9" key="1">
    <citation type="journal article" date="2016" name="Nat. Biotechnol.">
        <title>Sequencing wild and cultivated cassava and related species reveals extensive interspecific hybridization and genetic diversity.</title>
        <authorList>
            <person name="Bredeson J.V."/>
            <person name="Lyons J.B."/>
            <person name="Prochnik S.E."/>
            <person name="Wu G.A."/>
            <person name="Ha C.M."/>
            <person name="Edsinger-Gonzales E."/>
            <person name="Grimwood J."/>
            <person name="Schmutz J."/>
            <person name="Rabbi I.Y."/>
            <person name="Egesi C."/>
            <person name="Nauluvula P."/>
            <person name="Lebot V."/>
            <person name="Ndunguru J."/>
            <person name="Mkamilo G."/>
            <person name="Bart R.S."/>
            <person name="Setter T.L."/>
            <person name="Gleadow R.M."/>
            <person name="Kulakow P."/>
            <person name="Ferguson M.E."/>
            <person name="Rounsley S."/>
            <person name="Rokhsar D.S."/>
        </authorList>
    </citation>
    <scope>NUCLEOTIDE SEQUENCE [LARGE SCALE GENOMIC DNA]</scope>
    <source>
        <strain evidence="9">cv. AM560-2</strain>
    </source>
</reference>
<sequence length="511" mass="56053">MESESLVYSLDEALAAVGFGKFQILVLLYAGFGWFSEAIEIMILSFVGPAVKLKWALSASQESLLSTIVFAGMLTGAYSWGIISDNCGRRKAFLSMTVITSGAGFLSAFSPYYTSLVFLRGLVGFGLGGGHVFLSWFLEFIPTSHRGKWMVIFSTFWTLGTIFEASLAWIVMPRLNWRWLLALSAGPSFALLLFYRLVPESPRYLCLKGRAAHAHQILEKMALVNQKELPLGMLVSYETIKVDEENPSEHTSVISVAREKISSFRSSFSSFFMLFSSNLIGTTLLLWVLFFGNTFVYYGIVLLTSELSTVRRKCDYTSLQTENLGEDSLYTDVLITSFAELPGLFLSAITVDRFGRKLAMAIMFVLAWVFLLPLVFHQSAKVTTALLFGARMFSMGTFTVACIYAPELYPTSVRSTGAGVATAVGRIGGMVCPLVAVALISSCHLKEAFIIFEVVIAVTVICILLFPFDTSGRKLSDSVDSSDLTQSLLSGSSNCTPSSSAAEILPPKIKF</sequence>
<keyword evidence="4 6" id="KW-1133">Transmembrane helix</keyword>
<evidence type="ECO:0000256" key="1">
    <source>
        <dbReference type="ARBA" id="ARBA00004141"/>
    </source>
</evidence>
<dbReference type="InterPro" id="IPR005828">
    <property type="entry name" value="MFS_sugar_transport-like"/>
</dbReference>
<dbReference type="STRING" id="3983.A0A2C9WI54"/>
<dbReference type="SUPFAM" id="SSF103473">
    <property type="entry name" value="MFS general substrate transporter"/>
    <property type="match status" value="1"/>
</dbReference>
<feature type="transmembrane region" description="Helical" evidence="6">
    <location>
        <begin position="333"/>
        <end position="351"/>
    </location>
</feature>
<evidence type="ECO:0000259" key="7">
    <source>
        <dbReference type="PROSITE" id="PS50850"/>
    </source>
</evidence>
<evidence type="ECO:0000256" key="5">
    <source>
        <dbReference type="ARBA" id="ARBA00023136"/>
    </source>
</evidence>
<keyword evidence="2" id="KW-0813">Transport</keyword>
<dbReference type="PANTHER" id="PTHR23511">
    <property type="entry name" value="SYNAPTIC VESICLE GLYCOPROTEIN 2"/>
    <property type="match status" value="1"/>
</dbReference>
<feature type="transmembrane region" description="Helical" evidence="6">
    <location>
        <begin position="150"/>
        <end position="171"/>
    </location>
</feature>
<feature type="transmembrane region" description="Helical" evidence="6">
    <location>
        <begin position="63"/>
        <end position="80"/>
    </location>
</feature>
<name>A0A2C9WI54_MANES</name>
<dbReference type="GO" id="GO:0016020">
    <property type="term" value="C:membrane"/>
    <property type="evidence" value="ECO:0007669"/>
    <property type="project" value="UniProtKB-SubCell"/>
</dbReference>
<dbReference type="AlphaFoldDB" id="A0A2C9WI54"/>
<dbReference type="Gene3D" id="1.20.1250.20">
    <property type="entry name" value="MFS general substrate transporter like domains"/>
    <property type="match status" value="1"/>
</dbReference>
<evidence type="ECO:0000256" key="2">
    <source>
        <dbReference type="ARBA" id="ARBA00022448"/>
    </source>
</evidence>
<keyword evidence="9" id="KW-1185">Reference proteome</keyword>
<dbReference type="FunFam" id="1.20.1250.20:FF:000232">
    <property type="entry name" value="Organic cation/carnitine transporter 7"/>
    <property type="match status" value="1"/>
</dbReference>
<dbReference type="OrthoDB" id="4139357at2759"/>
<keyword evidence="3 6" id="KW-0812">Transmembrane</keyword>
<feature type="transmembrane region" description="Helical" evidence="6">
    <location>
        <begin position="177"/>
        <end position="198"/>
    </location>
</feature>
<dbReference type="InterPro" id="IPR036259">
    <property type="entry name" value="MFS_trans_sf"/>
</dbReference>
<feature type="transmembrane region" description="Helical" evidence="6">
    <location>
        <begin position="358"/>
        <end position="376"/>
    </location>
</feature>
<feature type="transmembrane region" description="Helical" evidence="6">
    <location>
        <begin position="382"/>
        <end position="405"/>
    </location>
</feature>
<feature type="transmembrane region" description="Helical" evidence="6">
    <location>
        <begin position="417"/>
        <end position="442"/>
    </location>
</feature>
<protein>
    <recommendedName>
        <fullName evidence="7">Major facilitator superfamily (MFS) profile domain-containing protein</fullName>
    </recommendedName>
</protein>
<organism evidence="8 9">
    <name type="scientific">Manihot esculenta</name>
    <name type="common">Cassava</name>
    <name type="synonym">Jatropha manihot</name>
    <dbReference type="NCBI Taxonomy" id="3983"/>
    <lineage>
        <taxon>Eukaryota</taxon>
        <taxon>Viridiplantae</taxon>
        <taxon>Streptophyta</taxon>
        <taxon>Embryophyta</taxon>
        <taxon>Tracheophyta</taxon>
        <taxon>Spermatophyta</taxon>
        <taxon>Magnoliopsida</taxon>
        <taxon>eudicotyledons</taxon>
        <taxon>Gunneridae</taxon>
        <taxon>Pentapetalae</taxon>
        <taxon>rosids</taxon>
        <taxon>fabids</taxon>
        <taxon>Malpighiales</taxon>
        <taxon>Euphorbiaceae</taxon>
        <taxon>Crotonoideae</taxon>
        <taxon>Manihoteae</taxon>
        <taxon>Manihot</taxon>
    </lineage>
</organism>
<comment type="caution">
    <text evidence="8">The sequence shown here is derived from an EMBL/GenBank/DDBJ whole genome shotgun (WGS) entry which is preliminary data.</text>
</comment>
<dbReference type="GO" id="GO:0022857">
    <property type="term" value="F:transmembrane transporter activity"/>
    <property type="evidence" value="ECO:0007669"/>
    <property type="project" value="InterPro"/>
</dbReference>